<accession>A0ABT4W0W4</accession>
<evidence type="ECO:0000259" key="4">
    <source>
        <dbReference type="PROSITE" id="PS01124"/>
    </source>
</evidence>
<evidence type="ECO:0000313" key="6">
    <source>
        <dbReference type="Proteomes" id="UP001528040"/>
    </source>
</evidence>
<dbReference type="Gene3D" id="3.40.50.880">
    <property type="match status" value="1"/>
</dbReference>
<comment type="caution">
    <text evidence="5">The sequence shown here is derived from an EMBL/GenBank/DDBJ whole genome shotgun (WGS) entry which is preliminary data.</text>
</comment>
<dbReference type="InterPro" id="IPR029062">
    <property type="entry name" value="Class_I_gatase-like"/>
</dbReference>
<dbReference type="PANTHER" id="PTHR46796:SF6">
    <property type="entry name" value="ARAC SUBFAMILY"/>
    <property type="match status" value="1"/>
</dbReference>
<organism evidence="5 6">
    <name type="scientific">Aliiroseovarius salicola</name>
    <dbReference type="NCBI Taxonomy" id="3009082"/>
    <lineage>
        <taxon>Bacteria</taxon>
        <taxon>Pseudomonadati</taxon>
        <taxon>Pseudomonadota</taxon>
        <taxon>Alphaproteobacteria</taxon>
        <taxon>Rhodobacterales</taxon>
        <taxon>Paracoccaceae</taxon>
        <taxon>Aliiroseovarius</taxon>
    </lineage>
</organism>
<dbReference type="SUPFAM" id="SSF46689">
    <property type="entry name" value="Homeodomain-like"/>
    <property type="match status" value="2"/>
</dbReference>
<dbReference type="Proteomes" id="UP001528040">
    <property type="component" value="Unassembled WGS sequence"/>
</dbReference>
<keyword evidence="6" id="KW-1185">Reference proteome</keyword>
<keyword evidence="3" id="KW-0804">Transcription</keyword>
<reference evidence="5 6" key="1">
    <citation type="submission" date="2023-01" db="EMBL/GenBank/DDBJ databases">
        <authorList>
            <person name="Yoon J.-W."/>
        </authorList>
    </citation>
    <scope>NUCLEOTIDE SEQUENCE [LARGE SCALE GENOMIC DNA]</scope>
    <source>
        <strain evidence="5 6">KMU-50</strain>
    </source>
</reference>
<dbReference type="PROSITE" id="PS00041">
    <property type="entry name" value="HTH_ARAC_FAMILY_1"/>
    <property type="match status" value="1"/>
</dbReference>
<name>A0ABT4W0W4_9RHOB</name>
<dbReference type="EMBL" id="JAQIIO010000004">
    <property type="protein sequence ID" value="MDA5094137.1"/>
    <property type="molecule type" value="Genomic_DNA"/>
</dbReference>
<evidence type="ECO:0000313" key="5">
    <source>
        <dbReference type="EMBL" id="MDA5094137.1"/>
    </source>
</evidence>
<dbReference type="Gene3D" id="1.10.10.60">
    <property type="entry name" value="Homeodomain-like"/>
    <property type="match status" value="1"/>
</dbReference>
<dbReference type="PANTHER" id="PTHR46796">
    <property type="entry name" value="HTH-TYPE TRANSCRIPTIONAL ACTIVATOR RHAS-RELATED"/>
    <property type="match status" value="1"/>
</dbReference>
<gene>
    <name evidence="5" type="ORF">O2N63_08545</name>
</gene>
<feature type="domain" description="HTH araC/xylS-type" evidence="4">
    <location>
        <begin position="278"/>
        <end position="374"/>
    </location>
</feature>
<dbReference type="InterPro" id="IPR018062">
    <property type="entry name" value="HTH_AraC-typ_CS"/>
</dbReference>
<evidence type="ECO:0000256" key="2">
    <source>
        <dbReference type="ARBA" id="ARBA00023125"/>
    </source>
</evidence>
<sequence length="374" mass="42036">MTQKQQKTTKNVEKCCSGAEIGPNCTENRGFSASILPGSLMDYRSYQMQQPAHNAFRMATFAATPEVQEVVILLSEGAAMADCSAITQPLKSVNDIVGTQLFRWRFLTLNEGVQKLSCGSELASEAQNGPLHRDTLVFLNWDRPSEQESGRLAQWLRRQDRCGNKFVLLGSSVLTAIEAGILNDIPVAVHWEWIDFVRELYPEVRAVDQLYSVSPRVSASTCSDATIDLVIGFIEAQHGTSFARKVQERLNRPYRRLPNTSQSIPLSRKYGTRNPTFLAVVERIQNCFDENLSVEELCQEFDISRRQLERLFADRAGTSPLKFIKDYRLGKAQQLLQVTDMSVIEVAIACGFPTDACFRAAFKRKFGMTPSKFV</sequence>
<dbReference type="RefSeq" id="WP_271053850.1">
    <property type="nucleotide sequence ID" value="NZ_JAQIIO010000004.1"/>
</dbReference>
<dbReference type="InterPro" id="IPR009057">
    <property type="entry name" value="Homeodomain-like_sf"/>
</dbReference>
<dbReference type="SUPFAM" id="SSF52317">
    <property type="entry name" value="Class I glutamine amidotransferase-like"/>
    <property type="match status" value="1"/>
</dbReference>
<dbReference type="InterPro" id="IPR018060">
    <property type="entry name" value="HTH_AraC"/>
</dbReference>
<keyword evidence="1" id="KW-0805">Transcription regulation</keyword>
<dbReference type="PROSITE" id="PS01124">
    <property type="entry name" value="HTH_ARAC_FAMILY_2"/>
    <property type="match status" value="1"/>
</dbReference>
<dbReference type="Pfam" id="PF12833">
    <property type="entry name" value="HTH_18"/>
    <property type="match status" value="1"/>
</dbReference>
<evidence type="ECO:0000256" key="1">
    <source>
        <dbReference type="ARBA" id="ARBA00023015"/>
    </source>
</evidence>
<dbReference type="SMART" id="SM00342">
    <property type="entry name" value="HTH_ARAC"/>
    <property type="match status" value="1"/>
</dbReference>
<protein>
    <submittedName>
        <fullName evidence="5">Helix-turn-helix domain-containing protein</fullName>
    </submittedName>
</protein>
<dbReference type="InterPro" id="IPR050204">
    <property type="entry name" value="AraC_XylS_family_regulators"/>
</dbReference>
<evidence type="ECO:0000256" key="3">
    <source>
        <dbReference type="ARBA" id="ARBA00023163"/>
    </source>
</evidence>
<keyword evidence="2" id="KW-0238">DNA-binding</keyword>
<proteinExistence type="predicted"/>